<gene>
    <name evidence="2" type="ORF">B0H16DRAFT_1473982</name>
</gene>
<evidence type="ECO:0000313" key="2">
    <source>
        <dbReference type="EMBL" id="KAJ7721327.1"/>
    </source>
</evidence>
<dbReference type="AlphaFoldDB" id="A0AAD7HI83"/>
<evidence type="ECO:0000313" key="3">
    <source>
        <dbReference type="Proteomes" id="UP001215598"/>
    </source>
</evidence>
<comment type="caution">
    <text evidence="2">The sequence shown here is derived from an EMBL/GenBank/DDBJ whole genome shotgun (WGS) entry which is preliminary data.</text>
</comment>
<protein>
    <submittedName>
        <fullName evidence="2">Uncharacterized protein</fullName>
    </submittedName>
</protein>
<dbReference type="EMBL" id="JARKIB010000231">
    <property type="protein sequence ID" value="KAJ7721327.1"/>
    <property type="molecule type" value="Genomic_DNA"/>
</dbReference>
<organism evidence="2 3">
    <name type="scientific">Mycena metata</name>
    <dbReference type="NCBI Taxonomy" id="1033252"/>
    <lineage>
        <taxon>Eukaryota</taxon>
        <taxon>Fungi</taxon>
        <taxon>Dikarya</taxon>
        <taxon>Basidiomycota</taxon>
        <taxon>Agaricomycotina</taxon>
        <taxon>Agaricomycetes</taxon>
        <taxon>Agaricomycetidae</taxon>
        <taxon>Agaricales</taxon>
        <taxon>Marasmiineae</taxon>
        <taxon>Mycenaceae</taxon>
        <taxon>Mycena</taxon>
    </lineage>
</organism>
<feature type="compositionally biased region" description="Low complexity" evidence="1">
    <location>
        <begin position="30"/>
        <end position="39"/>
    </location>
</feature>
<feature type="compositionally biased region" description="Low complexity" evidence="1">
    <location>
        <begin position="101"/>
        <end position="117"/>
    </location>
</feature>
<accession>A0AAD7HI83</accession>
<proteinExistence type="predicted"/>
<reference evidence="2" key="1">
    <citation type="submission" date="2023-03" db="EMBL/GenBank/DDBJ databases">
        <title>Massive genome expansion in bonnet fungi (Mycena s.s.) driven by repeated elements and novel gene families across ecological guilds.</title>
        <authorList>
            <consortium name="Lawrence Berkeley National Laboratory"/>
            <person name="Harder C.B."/>
            <person name="Miyauchi S."/>
            <person name="Viragh M."/>
            <person name="Kuo A."/>
            <person name="Thoen E."/>
            <person name="Andreopoulos B."/>
            <person name="Lu D."/>
            <person name="Skrede I."/>
            <person name="Drula E."/>
            <person name="Henrissat B."/>
            <person name="Morin E."/>
            <person name="Kohler A."/>
            <person name="Barry K."/>
            <person name="LaButti K."/>
            <person name="Morin E."/>
            <person name="Salamov A."/>
            <person name="Lipzen A."/>
            <person name="Mereny Z."/>
            <person name="Hegedus B."/>
            <person name="Baldrian P."/>
            <person name="Stursova M."/>
            <person name="Weitz H."/>
            <person name="Taylor A."/>
            <person name="Grigoriev I.V."/>
            <person name="Nagy L.G."/>
            <person name="Martin F."/>
            <person name="Kauserud H."/>
        </authorList>
    </citation>
    <scope>NUCLEOTIDE SEQUENCE</scope>
    <source>
        <strain evidence="2">CBHHK182m</strain>
    </source>
</reference>
<feature type="region of interest" description="Disordered" evidence="1">
    <location>
        <begin position="1"/>
        <end position="155"/>
    </location>
</feature>
<keyword evidence="3" id="KW-1185">Reference proteome</keyword>
<evidence type="ECO:0000256" key="1">
    <source>
        <dbReference type="SAM" id="MobiDB-lite"/>
    </source>
</evidence>
<feature type="compositionally biased region" description="Acidic residues" evidence="1">
    <location>
        <begin position="133"/>
        <end position="143"/>
    </location>
</feature>
<dbReference type="Proteomes" id="UP001215598">
    <property type="component" value="Unassembled WGS sequence"/>
</dbReference>
<sequence>MPPRRSQAQPHEDEDQTAPDTRPGLRTRRQAAQATSAQPTGPPHSTTARTVSAGDQPRGLRRLILPIPGAAHGAKSSRPVQNTGPVPEGIATGRTGSRNQPRTGSSSTSLRSPGSTRAGPAVAAITHNPGADDSGESGSDSDADPPPVIHPHAGTARIPAPVFDSDEMQFHLLQLHPNVQVKVQPPDNAAALPPHPSGFLMRKDSDILPLKTLFQTTGQPIANISMDIVNWTGRFKCRLCP</sequence>
<name>A0AAD7HI83_9AGAR</name>